<evidence type="ECO:0000313" key="2">
    <source>
        <dbReference type="EMBL" id="VDL88156.1"/>
    </source>
</evidence>
<proteinExistence type="predicted"/>
<gene>
    <name evidence="2" type="ORF">SSLN_LOCUS1771</name>
</gene>
<keyword evidence="3" id="KW-1185">Reference proteome</keyword>
<protein>
    <submittedName>
        <fullName evidence="2">Uncharacterized protein</fullName>
    </submittedName>
</protein>
<evidence type="ECO:0000256" key="1">
    <source>
        <dbReference type="SAM" id="MobiDB-lite"/>
    </source>
</evidence>
<feature type="compositionally biased region" description="Basic and acidic residues" evidence="1">
    <location>
        <begin position="50"/>
        <end position="59"/>
    </location>
</feature>
<dbReference type="AlphaFoldDB" id="A0A3P7C242"/>
<sequence length="68" mass="7669">MVPLQRAKREGRSGHAGYTWATWGTPTRRLMSHQPPKIISNIRPAQAMNCDEKESKIDSEDFVSSALK</sequence>
<dbReference type="EMBL" id="UYSU01006850">
    <property type="protein sequence ID" value="VDL88156.1"/>
    <property type="molecule type" value="Genomic_DNA"/>
</dbReference>
<dbReference type="Proteomes" id="UP000275846">
    <property type="component" value="Unassembled WGS sequence"/>
</dbReference>
<name>A0A3P7C242_SCHSO</name>
<feature type="region of interest" description="Disordered" evidence="1">
    <location>
        <begin position="49"/>
        <end position="68"/>
    </location>
</feature>
<evidence type="ECO:0000313" key="3">
    <source>
        <dbReference type="Proteomes" id="UP000275846"/>
    </source>
</evidence>
<accession>A0A3P7C242</accession>
<organism evidence="2 3">
    <name type="scientific">Schistocephalus solidus</name>
    <name type="common">Tapeworm</name>
    <dbReference type="NCBI Taxonomy" id="70667"/>
    <lineage>
        <taxon>Eukaryota</taxon>
        <taxon>Metazoa</taxon>
        <taxon>Spiralia</taxon>
        <taxon>Lophotrochozoa</taxon>
        <taxon>Platyhelminthes</taxon>
        <taxon>Cestoda</taxon>
        <taxon>Eucestoda</taxon>
        <taxon>Diphyllobothriidea</taxon>
        <taxon>Diphyllobothriidae</taxon>
        <taxon>Schistocephalus</taxon>
    </lineage>
</organism>
<reference evidence="2 3" key="1">
    <citation type="submission" date="2018-11" db="EMBL/GenBank/DDBJ databases">
        <authorList>
            <consortium name="Pathogen Informatics"/>
        </authorList>
    </citation>
    <scope>NUCLEOTIDE SEQUENCE [LARGE SCALE GENOMIC DNA]</scope>
    <source>
        <strain evidence="2 3">NST_G2</strain>
    </source>
</reference>